<dbReference type="Pfam" id="PF13692">
    <property type="entry name" value="Glyco_trans_1_4"/>
    <property type="match status" value="1"/>
</dbReference>
<keyword evidence="2" id="KW-0808">Transferase</keyword>
<dbReference type="Proteomes" id="UP000032900">
    <property type="component" value="Unassembled WGS sequence"/>
</dbReference>
<comment type="caution">
    <text evidence="2">The sequence shown here is derived from an EMBL/GenBank/DDBJ whole genome shotgun (WGS) entry which is preliminary data.</text>
</comment>
<dbReference type="SUPFAM" id="SSF53756">
    <property type="entry name" value="UDP-Glycosyltransferase/glycogen phosphorylase"/>
    <property type="match status" value="1"/>
</dbReference>
<dbReference type="EMBL" id="BAZW01000023">
    <property type="protein sequence ID" value="GAO30420.1"/>
    <property type="molecule type" value="Genomic_DNA"/>
</dbReference>
<dbReference type="GO" id="GO:0016757">
    <property type="term" value="F:glycosyltransferase activity"/>
    <property type="evidence" value="ECO:0007669"/>
    <property type="project" value="TreeGrafter"/>
</dbReference>
<dbReference type="Gene3D" id="3.40.50.2000">
    <property type="entry name" value="Glycogen Phosphorylase B"/>
    <property type="match status" value="2"/>
</dbReference>
<dbReference type="OrthoDB" id="7560678at2"/>
<reference evidence="2 3" key="1">
    <citation type="journal article" date="2015" name="Microbes Environ.">
        <title>Distribution and evolution of nitrogen fixation genes in the phylum bacteroidetes.</title>
        <authorList>
            <person name="Inoue J."/>
            <person name="Oshima K."/>
            <person name="Suda W."/>
            <person name="Sakamoto M."/>
            <person name="Iino T."/>
            <person name="Noda S."/>
            <person name="Hongoh Y."/>
            <person name="Hattori M."/>
            <person name="Ohkuma M."/>
        </authorList>
    </citation>
    <scope>NUCLEOTIDE SEQUENCE [LARGE SCALE GENOMIC DNA]</scope>
    <source>
        <strain evidence="2">JCM 15548</strain>
    </source>
</reference>
<dbReference type="STRING" id="1236989.JCM15548_12688"/>
<name>A0A0E9LZZ0_9BACT</name>
<organism evidence="2 3">
    <name type="scientific">Geofilum rubicundum JCM 15548</name>
    <dbReference type="NCBI Taxonomy" id="1236989"/>
    <lineage>
        <taxon>Bacteria</taxon>
        <taxon>Pseudomonadati</taxon>
        <taxon>Bacteroidota</taxon>
        <taxon>Bacteroidia</taxon>
        <taxon>Marinilabiliales</taxon>
        <taxon>Marinilabiliaceae</taxon>
        <taxon>Geofilum</taxon>
    </lineage>
</organism>
<dbReference type="PANTHER" id="PTHR45947:SF3">
    <property type="entry name" value="SULFOQUINOVOSYL TRANSFERASE SQD2"/>
    <property type="match status" value="1"/>
</dbReference>
<dbReference type="AlphaFoldDB" id="A0A0E9LZZ0"/>
<gene>
    <name evidence="2" type="ORF">JCM15548_12688</name>
</gene>
<dbReference type="CDD" id="cd03801">
    <property type="entry name" value="GT4_PimA-like"/>
    <property type="match status" value="1"/>
</dbReference>
<proteinExistence type="predicted"/>
<evidence type="ECO:0000313" key="3">
    <source>
        <dbReference type="Proteomes" id="UP000032900"/>
    </source>
</evidence>
<evidence type="ECO:0000259" key="1">
    <source>
        <dbReference type="Pfam" id="PF13439"/>
    </source>
</evidence>
<feature type="domain" description="Glycosyltransferase subfamily 4-like N-terminal" evidence="1">
    <location>
        <begin position="20"/>
        <end position="197"/>
    </location>
</feature>
<accession>A0A0E9LZZ0</accession>
<sequence length="387" mass="43879">MNKKLIIALLTDGIYPLQLGGMQKHSYFLSKYLSQNNAIIHLYIPQVTTIQEVANTSNLNLENDCIKINLVPLPSVRKFPGHYLFESYLYSKNVYNILNNNTQPDLIYIQGFSGWHLLNRGTEPNWKSIPTIINFHGYNMFQLAPNIKSHFSYYFFRQAVLQNIKKSEYVISLGGKITSILQAIGVSKKIREIPIGIEKIWLKDSALLQPNLSILNFVFIGRYERLKGVEELNQVVCNIKEDFQLHFIGPIPENKQIKGLPKVKYYGAINDENRIKEILRGCDVLICPSWSEGMPTVILEAMASGCAIIATDVGAVSEQVDASNGILIQPGNKPELKAAIERMIALPAEQLLEMKKASIKRVEEKFLWDKVAELTISEIKKIIENRS</sequence>
<protein>
    <submittedName>
        <fullName evidence="2">Glycosyltransferase</fullName>
    </submittedName>
</protein>
<dbReference type="PANTHER" id="PTHR45947">
    <property type="entry name" value="SULFOQUINOVOSYL TRANSFERASE SQD2"/>
    <property type="match status" value="1"/>
</dbReference>
<evidence type="ECO:0000313" key="2">
    <source>
        <dbReference type="EMBL" id="GAO30420.1"/>
    </source>
</evidence>
<keyword evidence="3" id="KW-1185">Reference proteome</keyword>
<dbReference type="InterPro" id="IPR028098">
    <property type="entry name" value="Glyco_trans_4-like_N"/>
</dbReference>
<dbReference type="Pfam" id="PF13439">
    <property type="entry name" value="Glyco_transf_4"/>
    <property type="match status" value="1"/>
</dbReference>
<dbReference type="RefSeq" id="WP_062125404.1">
    <property type="nucleotide sequence ID" value="NZ_BAZW01000023.1"/>
</dbReference>
<dbReference type="InterPro" id="IPR050194">
    <property type="entry name" value="Glycosyltransferase_grp1"/>
</dbReference>